<comment type="caution">
    <text evidence="1">The sequence shown here is derived from an EMBL/GenBank/DDBJ whole genome shotgun (WGS) entry which is preliminary data.</text>
</comment>
<sequence>MKICSKPCEIRGAINRVRASQIAVAFVGAGWNTHIKTDNLSEVVVSTMLGSNPRAIEELMDTLGHENVHLLDNLHTKMYLGGESVFLGSANLSDNGLSDQGHHEAGVELTDEDEVKKAKSIFKRYRKEAEESYPTKVSKMRKLEQMYKNWQEAVSSGTDVEEIGCTDSPLITKCSLSSLDNVHIAWFTGEGGKFNEEVIREAIPEAEGTPLPDYFTNSTHFLEYDKIKEGDWIILWRCNQNGSPRANGDICWLYVDKVVPNGIRGDGKYTKLAAQTRTDHRNTEPFLLNTGTKEAIRKVLDRDEFSDLRWSEDDEHWSVEPADTCLSNFLQAVISEMEE</sequence>
<organism evidence="1 2">
    <name type="scientific">Parendozoicomonas callyspongiae</name>
    <dbReference type="NCBI Taxonomy" id="2942213"/>
    <lineage>
        <taxon>Bacteria</taxon>
        <taxon>Pseudomonadati</taxon>
        <taxon>Pseudomonadota</taxon>
        <taxon>Gammaproteobacteria</taxon>
        <taxon>Oceanospirillales</taxon>
        <taxon>Endozoicomonadaceae</taxon>
        <taxon>Parendozoicomonas</taxon>
    </lineage>
</organism>
<gene>
    <name evidence="1" type="ORF">M3P05_19710</name>
</gene>
<dbReference type="Proteomes" id="UP001203338">
    <property type="component" value="Unassembled WGS sequence"/>
</dbReference>
<dbReference type="RefSeq" id="WP_249701835.1">
    <property type="nucleotide sequence ID" value="NZ_JAMFLX010000050.1"/>
</dbReference>
<evidence type="ECO:0000313" key="1">
    <source>
        <dbReference type="EMBL" id="MCL6272151.1"/>
    </source>
</evidence>
<dbReference type="EMBL" id="JAMFLX010000050">
    <property type="protein sequence ID" value="MCL6272151.1"/>
    <property type="molecule type" value="Genomic_DNA"/>
</dbReference>
<reference evidence="1 2" key="1">
    <citation type="submission" date="2022-05" db="EMBL/GenBank/DDBJ databases">
        <authorList>
            <person name="Park J.-S."/>
        </authorList>
    </citation>
    <scope>NUCLEOTIDE SEQUENCE [LARGE SCALE GENOMIC DNA]</scope>
    <source>
        <strain evidence="1 2">2012CJ34-2</strain>
    </source>
</reference>
<proteinExistence type="predicted"/>
<accession>A0ABT0PLM0</accession>
<name>A0ABT0PLM0_9GAMM</name>
<keyword evidence="2" id="KW-1185">Reference proteome</keyword>
<dbReference type="CDD" id="cd09117">
    <property type="entry name" value="PLDc_Bfil_DEXD_like"/>
    <property type="match status" value="1"/>
</dbReference>
<evidence type="ECO:0000313" key="2">
    <source>
        <dbReference type="Proteomes" id="UP001203338"/>
    </source>
</evidence>
<protein>
    <submittedName>
        <fullName evidence="1">Phospholipase D family protein</fullName>
    </submittedName>
</protein>
<dbReference type="Gene3D" id="3.30.870.10">
    <property type="entry name" value="Endonuclease Chain A"/>
    <property type="match status" value="1"/>
</dbReference>